<keyword evidence="1" id="KW-0472">Membrane</keyword>
<organism evidence="2 3">
    <name type="scientific">Pseudoxanthomonas wuyuanensis</name>
    <dbReference type="NCBI Taxonomy" id="1073196"/>
    <lineage>
        <taxon>Bacteria</taxon>
        <taxon>Pseudomonadati</taxon>
        <taxon>Pseudomonadota</taxon>
        <taxon>Gammaproteobacteria</taxon>
        <taxon>Lysobacterales</taxon>
        <taxon>Lysobacteraceae</taxon>
        <taxon>Pseudoxanthomonas</taxon>
    </lineage>
</organism>
<dbReference type="RefSeq" id="WP_141400823.1">
    <property type="nucleotide sequence ID" value="NZ_OCND01000007.1"/>
</dbReference>
<dbReference type="AlphaFoldDB" id="A0A286DAF2"/>
<evidence type="ECO:0000313" key="2">
    <source>
        <dbReference type="EMBL" id="SOD55612.1"/>
    </source>
</evidence>
<gene>
    <name evidence="2" type="ORF">SAMN06296416_107212</name>
</gene>
<evidence type="ECO:0000256" key="1">
    <source>
        <dbReference type="SAM" id="Phobius"/>
    </source>
</evidence>
<keyword evidence="1" id="KW-1133">Transmembrane helix</keyword>
<feature type="transmembrane region" description="Helical" evidence="1">
    <location>
        <begin position="97"/>
        <end position="117"/>
    </location>
</feature>
<accession>A0A286DAF2</accession>
<dbReference type="OrthoDB" id="177982at2"/>
<keyword evidence="1" id="KW-0812">Transmembrane</keyword>
<reference evidence="2 3" key="1">
    <citation type="submission" date="2017-09" db="EMBL/GenBank/DDBJ databases">
        <authorList>
            <person name="Ehlers B."/>
            <person name="Leendertz F.H."/>
        </authorList>
    </citation>
    <scope>NUCLEOTIDE SEQUENCE [LARGE SCALE GENOMIC DNA]</scope>
    <source>
        <strain evidence="2 3">CGMCC 1.10978</strain>
    </source>
</reference>
<feature type="transmembrane region" description="Helical" evidence="1">
    <location>
        <begin position="221"/>
        <end position="239"/>
    </location>
</feature>
<feature type="transmembrane region" description="Helical" evidence="1">
    <location>
        <begin position="155"/>
        <end position="173"/>
    </location>
</feature>
<dbReference type="EMBL" id="OCND01000007">
    <property type="protein sequence ID" value="SOD55612.1"/>
    <property type="molecule type" value="Genomic_DNA"/>
</dbReference>
<protein>
    <submittedName>
        <fullName evidence="2">Uncharacterized protein</fullName>
    </submittedName>
</protein>
<feature type="transmembrane region" description="Helical" evidence="1">
    <location>
        <begin position="300"/>
        <end position="319"/>
    </location>
</feature>
<proteinExistence type="predicted"/>
<keyword evidence="3" id="KW-1185">Reference proteome</keyword>
<feature type="transmembrane region" description="Helical" evidence="1">
    <location>
        <begin position="331"/>
        <end position="349"/>
    </location>
</feature>
<sequence length="737" mass="79764">MNSLHSPVRTPSNLPWLIALFLLIVCGRTVFVSLFAESVPYWDQWDSEGALLLKPWVEGNLRLADLFSAHNEHRILFTRLISLALFEANQGQWDNLVAVYANIFVYAAVAALLYLALSRSTAAWIERTVLLVALVILAWLPYGHTNSLISFQNQFYLMAGFAMATIAVAAYTADRFMSMVWVVALAMAGLFTMASGLLAAVAAGGVLMARAWRGGLRWRTALAGTAALAMVAVAGYLLVPHIDGHDPLKAADPAQWFRTFVLHLGWPFGRRRLGAIIVWAPFAVTAWRFLFHRGTRADELMALGLGAWVILQCAAIGYSRGSESSVVGARYVDILAVGVVVNLWLAVRLGQGWLQSRPSSVRWLGPGAVTVYGLLILTVMLRHTPIDLNHARAKNAVSLIQTENVRRFVFSADASTLDQPFMDIPYPDRKRLAGLLSDPTLRELLPASVRAPIAVGNGTPSGDFRVGPADSGYAFSSCTRPRCESGTGQWQGPEMRSRYSQVLVPLSAGGNPEGLSLRLGSEAGKGADIMVEPKTPNALLPVPPGRPFQLQVTDSTTEGWLAFDSPTEIAPLSAVALDLQAALRRLFDLADRGTLRHFVALPVAANVEGMARQVDDTRPLGGTFDAPRSGFVRSFSVFIGNYHGASDGILNVEVCSARACTHGARPLATSSDNSSFAMELSDPIWLQAGTAVEFRIVTEGASHPLAIWTYPPKPGSPRLQAADASTHTLRAGLIYLD</sequence>
<evidence type="ECO:0000313" key="3">
    <source>
        <dbReference type="Proteomes" id="UP000219374"/>
    </source>
</evidence>
<feature type="transmembrane region" description="Helical" evidence="1">
    <location>
        <begin position="273"/>
        <end position="291"/>
    </location>
</feature>
<name>A0A286DAF2_9GAMM</name>
<feature type="transmembrane region" description="Helical" evidence="1">
    <location>
        <begin position="123"/>
        <end position="143"/>
    </location>
</feature>
<dbReference type="Proteomes" id="UP000219374">
    <property type="component" value="Unassembled WGS sequence"/>
</dbReference>
<feature type="transmembrane region" description="Helical" evidence="1">
    <location>
        <begin position="16"/>
        <end position="36"/>
    </location>
</feature>
<feature type="transmembrane region" description="Helical" evidence="1">
    <location>
        <begin position="179"/>
        <end position="209"/>
    </location>
</feature>
<feature type="transmembrane region" description="Helical" evidence="1">
    <location>
        <begin position="361"/>
        <end position="381"/>
    </location>
</feature>